<evidence type="ECO:0008006" key="2">
    <source>
        <dbReference type="Google" id="ProtNLM"/>
    </source>
</evidence>
<dbReference type="RefSeq" id="WP_000203571.1">
    <property type="nucleotide sequence ID" value="NZ_AP025740.1"/>
</dbReference>
<dbReference type="GeneID" id="92892866"/>
<dbReference type="Pfam" id="PF05488">
    <property type="entry name" value="PAAR_motif"/>
    <property type="match status" value="1"/>
</dbReference>
<proteinExistence type="predicted"/>
<evidence type="ECO:0000313" key="1">
    <source>
        <dbReference type="EMBL" id="BCB00611.1"/>
    </source>
</evidence>
<dbReference type="InterPro" id="IPR008727">
    <property type="entry name" value="PAAR_motif"/>
</dbReference>
<dbReference type="SMR" id="A0A6F8TIZ2"/>
<dbReference type="EMBL" id="AP022836">
    <property type="protein sequence ID" value="BCB00611.1"/>
    <property type="molecule type" value="Genomic_DNA"/>
</dbReference>
<sequence length="146" mass="15934">MTSPIFLQDLPIEQLEKLSENDIQKISNAEKIYWNNKPHVIYYVAVHGAKTQNDGLVNASSTNTKIKGLSIARVGDEVIYADGTTSKIISGAGTACVVEGLPVALVGSRLENGDEIIDSPNTSVAIRIYKDQPKPKNFLVMTNFKE</sequence>
<protein>
    <recommendedName>
        <fullName evidence="2">PAAR domain-containing protein</fullName>
    </recommendedName>
</protein>
<gene>
    <name evidence="1" type="ORF">ATCC19606_29460</name>
</gene>
<dbReference type="AlphaFoldDB" id="A0A6F8TIZ2"/>
<dbReference type="Gene3D" id="2.60.200.60">
    <property type="match status" value="1"/>
</dbReference>
<reference evidence="1" key="1">
    <citation type="submission" date="2020-03" db="EMBL/GenBank/DDBJ databases">
        <title>Complete genome sequence of Acinetobacter baumannii ATCC19606T, which is a model strain for tolerization of antimicrobial agents.</title>
        <authorList>
            <person name="Tsubouchi T."/>
            <person name="Suzuki M."/>
            <person name="Niki M."/>
            <person name="Oinuma K."/>
            <person name="Niki M."/>
            <person name="Shibayama K."/>
            <person name="Kakeya H."/>
            <person name="Kaneko Y."/>
        </authorList>
    </citation>
    <scope>NUCLEOTIDE SEQUENCE</scope>
    <source>
        <strain evidence="1">ATCC19606</strain>
    </source>
</reference>
<accession>A0A6F8TIZ2</accession>
<dbReference type="CDD" id="cd14671">
    <property type="entry name" value="PAAR_like"/>
    <property type="match status" value="1"/>
</dbReference>
<name>A0A6F8TIZ2_ACIBA</name>
<organism evidence="1">
    <name type="scientific">Acinetobacter baumannii</name>
    <dbReference type="NCBI Taxonomy" id="470"/>
    <lineage>
        <taxon>Bacteria</taxon>
        <taxon>Pseudomonadati</taxon>
        <taxon>Pseudomonadota</taxon>
        <taxon>Gammaproteobacteria</taxon>
        <taxon>Moraxellales</taxon>
        <taxon>Moraxellaceae</taxon>
        <taxon>Acinetobacter</taxon>
        <taxon>Acinetobacter calcoaceticus/baumannii complex</taxon>
    </lineage>
</organism>